<comment type="caution">
    <text evidence="1">The sequence shown here is derived from an EMBL/GenBank/DDBJ whole genome shotgun (WGS) entry which is preliminary data.</text>
</comment>
<dbReference type="AlphaFoldDB" id="A0A1V2WAJ7"/>
<accession>A0A1V2WAJ7</accession>
<dbReference type="OrthoDB" id="9155210at2"/>
<gene>
    <name evidence="1" type="ORF">A8E72_03670</name>
</gene>
<organism evidence="1 2">
    <name type="scientific">Burkholderia cenocepacia</name>
    <dbReference type="NCBI Taxonomy" id="95486"/>
    <lineage>
        <taxon>Bacteria</taxon>
        <taxon>Pseudomonadati</taxon>
        <taxon>Pseudomonadota</taxon>
        <taxon>Betaproteobacteria</taxon>
        <taxon>Burkholderiales</taxon>
        <taxon>Burkholderiaceae</taxon>
        <taxon>Burkholderia</taxon>
        <taxon>Burkholderia cepacia complex</taxon>
    </lineage>
</organism>
<name>A0A1V2WAJ7_9BURK</name>
<sequence>MADSISDEELFELWLNNFLKWLEALTMEPVELCDTWGNYNVAWELVSDLNTAGSFIVAVKCGYLTERQKQEIRVFLDSLTLIPKSLLVSATTAAANRKAMSDACWVRYREGALALLVILRPAAERNREYFSRQK</sequence>
<dbReference type="RefSeq" id="WP_062910282.1">
    <property type="nucleotide sequence ID" value="NZ_CADETK010000023.1"/>
</dbReference>
<evidence type="ECO:0000313" key="2">
    <source>
        <dbReference type="Proteomes" id="UP000188543"/>
    </source>
</evidence>
<reference evidence="1 2" key="1">
    <citation type="submission" date="2016-08" db="EMBL/GenBank/DDBJ databases">
        <authorList>
            <person name="Seilhamer J.J."/>
        </authorList>
    </citation>
    <scope>NUCLEOTIDE SEQUENCE [LARGE SCALE GENOMIC DNA]</scope>
    <source>
        <strain evidence="1 2">VC14762</strain>
    </source>
</reference>
<protein>
    <submittedName>
        <fullName evidence="1">Uncharacterized protein</fullName>
    </submittedName>
</protein>
<dbReference type="EMBL" id="MUTJ01000015">
    <property type="protein sequence ID" value="ONU92075.1"/>
    <property type="molecule type" value="Genomic_DNA"/>
</dbReference>
<evidence type="ECO:0000313" key="1">
    <source>
        <dbReference type="EMBL" id="ONU92075.1"/>
    </source>
</evidence>
<proteinExistence type="predicted"/>
<dbReference type="Proteomes" id="UP000188543">
    <property type="component" value="Unassembled WGS sequence"/>
</dbReference>